<feature type="compositionally biased region" description="Basic and acidic residues" evidence="2">
    <location>
        <begin position="366"/>
        <end position="378"/>
    </location>
</feature>
<feature type="compositionally biased region" description="Polar residues" evidence="2">
    <location>
        <begin position="728"/>
        <end position="747"/>
    </location>
</feature>
<evidence type="ECO:0000256" key="1">
    <source>
        <dbReference type="ARBA" id="ARBA00009407"/>
    </source>
</evidence>
<feature type="compositionally biased region" description="Low complexity" evidence="2">
    <location>
        <begin position="338"/>
        <end position="358"/>
    </location>
</feature>
<feature type="compositionally biased region" description="Gly residues" evidence="2">
    <location>
        <begin position="324"/>
        <end position="337"/>
    </location>
</feature>
<feature type="compositionally biased region" description="Basic residues" evidence="2">
    <location>
        <begin position="157"/>
        <end position="171"/>
    </location>
</feature>
<dbReference type="Gene3D" id="2.30.29.30">
    <property type="entry name" value="Pleckstrin-homology domain (PH domain)/Phosphotyrosine-binding domain (PTB)"/>
    <property type="match status" value="1"/>
</dbReference>
<dbReference type="PANTHER" id="PTHR13335">
    <property type="entry name" value="TARGET OF RAPAMYCIN COMPLEX 2 SUBUNIT MAPKAP1"/>
    <property type="match status" value="1"/>
</dbReference>
<dbReference type="GO" id="GO:0038203">
    <property type="term" value="P:TORC2 signaling"/>
    <property type="evidence" value="ECO:0007669"/>
    <property type="project" value="TreeGrafter"/>
</dbReference>
<evidence type="ECO:0000313" key="5">
    <source>
        <dbReference type="EMBL" id="KAF9788684.1"/>
    </source>
</evidence>
<feature type="compositionally biased region" description="Low complexity" evidence="2">
    <location>
        <begin position="77"/>
        <end position="89"/>
    </location>
</feature>
<organism evidence="5 6">
    <name type="scientific">Thelephora terrestris</name>
    <dbReference type="NCBI Taxonomy" id="56493"/>
    <lineage>
        <taxon>Eukaryota</taxon>
        <taxon>Fungi</taxon>
        <taxon>Dikarya</taxon>
        <taxon>Basidiomycota</taxon>
        <taxon>Agaricomycotina</taxon>
        <taxon>Agaricomycetes</taxon>
        <taxon>Thelephorales</taxon>
        <taxon>Thelephoraceae</taxon>
        <taxon>Thelephora</taxon>
    </lineage>
</organism>
<evidence type="ECO:0000259" key="3">
    <source>
        <dbReference type="Pfam" id="PF16978"/>
    </source>
</evidence>
<evidence type="ECO:0000256" key="2">
    <source>
        <dbReference type="SAM" id="MobiDB-lite"/>
    </source>
</evidence>
<sequence length="1009" mass="108131">MSLLSDPDFLIHNLRLNYLRSVEDPYGPRLISLSPSYTSNPYILASNLADVERWPELTAPCSPAPSDDENERGLDDGSPQSGPQQGSSGLANLSHRHDRNGQDGVTDGDGGRGRPTGFPGATRLKYTTTIMGGNRTGTMGLRVSGGGGEKRTGVQKAARRASARFESRRRRLSDGVGVGGRLEEASVLEASDEDREGSRSDGSEESRVGTLGVNIVGPSDGGETSIIPKLTPPPPDVGAIFGEVINSGPNLTTTSSSPPHHKHSPSQDQTQATGPLMKTISSSSAGSTSGAATATPPKAVGFIPNFKGAAEMEARRRLRLQARGRGGPGGFGMGARGGAQPAQPLSLRDLDSSSSSSEPEPPSDVEGDKAHTSDEETSGHMPADSYSDVLAAGEDSAEEDGFDSAPVIDGSMDLAHEFDPEFSATRGGVNLGSGSDIASMLSMSHSLMSTPSGSVHNPSGIPGRRGTRLSPVTEHGIKGAARHRSRSNSDRNGSRSHQRNSGANNPDHHHKHSTGGGAGEYFTSGSRHHHHSAHHSPSGPKPDELTFPRKKVPPIRPVKSALTAMLAKTSSSTNPFEEYYAAISGRAEGQSKMVAVYFPKATKPKGQVMELNVRKDASIEEVLGHALYKYWEEGWLPKIDEGLEGEEDPKWSTVCSAIGWILRIAEEDGEVDEDFPPPDRTGRISKFNFDAFAVSEASPAQIQQNRTLESKIQRRPSRIMGKKKKQASDGNSLNVNSLLATGTSGTPSPLGMSPAFGSLVSMPGPQMFLRVRVAETADAVHISTTIPVTAGMYMQEALEAVCKRRKLEPNEYALLVRDLDATVLILLDRTVASLEGKSDLVLVKRSMLQRYGIVDTGKAIRTTDPNASIFKRMSETPGAQNSVTDYTGAYKKYIITRKLPMLVGRHERILAIDGVYLHIMPSAKRATGMFETGRTSSYHIRSIVACQQSAKSSSTFKLVVQRDGGTKRYDFEAENPKVANEIVQNVRTIKSAVERSGTFSKSRRSKQVI</sequence>
<dbReference type="GO" id="GO:0005886">
    <property type="term" value="C:plasma membrane"/>
    <property type="evidence" value="ECO:0007669"/>
    <property type="project" value="TreeGrafter"/>
</dbReference>
<dbReference type="AlphaFoldDB" id="A0A9P6HK53"/>
<comment type="caution">
    <text evidence="5">The sequence shown here is derived from an EMBL/GenBank/DDBJ whole genome shotgun (WGS) entry which is preliminary data.</text>
</comment>
<keyword evidence="6" id="KW-1185">Reference proteome</keyword>
<feature type="domain" description="SIN1-type PH" evidence="4">
    <location>
        <begin position="889"/>
        <end position="990"/>
    </location>
</feature>
<dbReference type="GO" id="GO:0031932">
    <property type="term" value="C:TORC2 complex"/>
    <property type="evidence" value="ECO:0007669"/>
    <property type="project" value="InterPro"/>
</dbReference>
<evidence type="ECO:0000259" key="4">
    <source>
        <dbReference type="Pfam" id="PF16979"/>
    </source>
</evidence>
<dbReference type="InterPro" id="IPR008828">
    <property type="entry name" value="Sin1/Avo1"/>
</dbReference>
<dbReference type="PANTHER" id="PTHR13335:SF1">
    <property type="entry name" value="TARGET OF RAPAMYCIN COMPLEX 2 SUBUNIT MAPKAP1"/>
    <property type="match status" value="1"/>
</dbReference>
<gene>
    <name evidence="5" type="ORF">BJ322DRAFT_1209673</name>
</gene>
<name>A0A9P6HK53_9AGAM</name>
<comment type="similarity">
    <text evidence="1">Belongs to the SIN1 family.</text>
</comment>
<feature type="domain" description="CRIM" evidence="3">
    <location>
        <begin position="559"/>
        <end position="705"/>
    </location>
</feature>
<dbReference type="Pfam" id="PF16979">
    <property type="entry name" value="SIN1_PH"/>
    <property type="match status" value="1"/>
</dbReference>
<keyword evidence="5" id="KW-0808">Transferase</keyword>
<accession>A0A9P6HK53</accession>
<feature type="region of interest" description="Disordered" evidence="2">
    <location>
        <begin position="447"/>
        <end position="554"/>
    </location>
</feature>
<reference evidence="5" key="2">
    <citation type="submission" date="2020-11" db="EMBL/GenBank/DDBJ databases">
        <authorList>
            <consortium name="DOE Joint Genome Institute"/>
            <person name="Kuo A."/>
            <person name="Miyauchi S."/>
            <person name="Kiss E."/>
            <person name="Drula E."/>
            <person name="Kohler A."/>
            <person name="Sanchez-Garcia M."/>
            <person name="Andreopoulos B."/>
            <person name="Barry K.W."/>
            <person name="Bonito G."/>
            <person name="Buee M."/>
            <person name="Carver A."/>
            <person name="Chen C."/>
            <person name="Cichocki N."/>
            <person name="Clum A."/>
            <person name="Culley D."/>
            <person name="Crous P.W."/>
            <person name="Fauchery L."/>
            <person name="Girlanda M."/>
            <person name="Hayes R."/>
            <person name="Keri Z."/>
            <person name="Labutti K."/>
            <person name="Lipzen A."/>
            <person name="Lombard V."/>
            <person name="Magnuson J."/>
            <person name="Maillard F."/>
            <person name="Morin E."/>
            <person name="Murat C."/>
            <person name="Nolan M."/>
            <person name="Ohm R."/>
            <person name="Pangilinan J."/>
            <person name="Pereira M."/>
            <person name="Perotto S."/>
            <person name="Peter M."/>
            <person name="Riley R."/>
            <person name="Sitrit Y."/>
            <person name="Stielow B."/>
            <person name="Szollosi G."/>
            <person name="Zifcakova L."/>
            <person name="Stursova M."/>
            <person name="Spatafora J.W."/>
            <person name="Tedersoo L."/>
            <person name="Vaario L.-M."/>
            <person name="Yamada A."/>
            <person name="Yan M."/>
            <person name="Wang P."/>
            <person name="Xu J."/>
            <person name="Bruns T."/>
            <person name="Baldrian P."/>
            <person name="Vilgalys R."/>
            <person name="Henrissat B."/>
            <person name="Grigoriev I.V."/>
            <person name="Hibbett D."/>
            <person name="Nagy L.G."/>
            <person name="Martin F.M."/>
        </authorList>
    </citation>
    <scope>NUCLEOTIDE SEQUENCE</scope>
    <source>
        <strain evidence="5">UH-Tt-Lm1</strain>
    </source>
</reference>
<protein>
    <submittedName>
        <fullName evidence="5">Stress-activated map kinase interacting protein 1-domain-containing protein</fullName>
    </submittedName>
</protein>
<dbReference type="OrthoDB" id="241990at2759"/>
<dbReference type="Proteomes" id="UP000736335">
    <property type="component" value="Unassembled WGS sequence"/>
</dbReference>
<dbReference type="GO" id="GO:0005546">
    <property type="term" value="F:phosphatidylinositol-4,5-bisphosphate binding"/>
    <property type="evidence" value="ECO:0007669"/>
    <property type="project" value="TreeGrafter"/>
</dbReference>
<dbReference type="InterPro" id="IPR031313">
    <property type="entry name" value="Sin1_PH_dom"/>
</dbReference>
<proteinExistence type="inferred from homology"/>
<feature type="region of interest" description="Disordered" evidence="2">
    <location>
        <begin position="322"/>
        <end position="408"/>
    </location>
</feature>
<dbReference type="EMBL" id="WIUZ02000004">
    <property type="protein sequence ID" value="KAF9788684.1"/>
    <property type="molecule type" value="Genomic_DNA"/>
</dbReference>
<feature type="compositionally biased region" description="Basic residues" evidence="2">
    <location>
        <begin position="713"/>
        <end position="725"/>
    </location>
</feature>
<feature type="region of interest" description="Disordered" evidence="2">
    <location>
        <begin position="57"/>
        <end position="302"/>
    </location>
</feature>
<dbReference type="GO" id="GO:0005737">
    <property type="term" value="C:cytoplasm"/>
    <property type="evidence" value="ECO:0007669"/>
    <property type="project" value="TreeGrafter"/>
</dbReference>
<dbReference type="InterPro" id="IPR011993">
    <property type="entry name" value="PH-like_dom_sf"/>
</dbReference>
<reference evidence="5" key="1">
    <citation type="journal article" date="2020" name="Nat. Commun.">
        <title>Large-scale genome sequencing of mycorrhizal fungi provides insights into the early evolution of symbiotic traits.</title>
        <authorList>
            <person name="Miyauchi S."/>
            <person name="Kiss E."/>
            <person name="Kuo A."/>
            <person name="Drula E."/>
            <person name="Kohler A."/>
            <person name="Sanchez-Garcia M."/>
            <person name="Morin E."/>
            <person name="Andreopoulos B."/>
            <person name="Barry K.W."/>
            <person name="Bonito G."/>
            <person name="Buee M."/>
            <person name="Carver A."/>
            <person name="Chen C."/>
            <person name="Cichocki N."/>
            <person name="Clum A."/>
            <person name="Culley D."/>
            <person name="Crous P.W."/>
            <person name="Fauchery L."/>
            <person name="Girlanda M."/>
            <person name="Hayes R.D."/>
            <person name="Keri Z."/>
            <person name="LaButti K."/>
            <person name="Lipzen A."/>
            <person name="Lombard V."/>
            <person name="Magnuson J."/>
            <person name="Maillard F."/>
            <person name="Murat C."/>
            <person name="Nolan M."/>
            <person name="Ohm R.A."/>
            <person name="Pangilinan J."/>
            <person name="Pereira M.F."/>
            <person name="Perotto S."/>
            <person name="Peter M."/>
            <person name="Pfister S."/>
            <person name="Riley R."/>
            <person name="Sitrit Y."/>
            <person name="Stielow J.B."/>
            <person name="Szollosi G."/>
            <person name="Zifcakova L."/>
            <person name="Stursova M."/>
            <person name="Spatafora J.W."/>
            <person name="Tedersoo L."/>
            <person name="Vaario L.M."/>
            <person name="Yamada A."/>
            <person name="Yan M."/>
            <person name="Wang P."/>
            <person name="Xu J."/>
            <person name="Bruns T."/>
            <person name="Baldrian P."/>
            <person name="Vilgalys R."/>
            <person name="Dunand C."/>
            <person name="Henrissat B."/>
            <person name="Grigoriev I.V."/>
            <person name="Hibbett D."/>
            <person name="Nagy L.G."/>
            <person name="Martin F.M."/>
        </authorList>
    </citation>
    <scope>NUCLEOTIDE SEQUENCE</scope>
    <source>
        <strain evidence="5">UH-Tt-Lm1</strain>
    </source>
</reference>
<dbReference type="GO" id="GO:0016301">
    <property type="term" value="F:kinase activity"/>
    <property type="evidence" value="ECO:0007669"/>
    <property type="project" value="UniProtKB-KW"/>
</dbReference>
<evidence type="ECO:0000313" key="6">
    <source>
        <dbReference type="Proteomes" id="UP000736335"/>
    </source>
</evidence>
<dbReference type="Pfam" id="PF16978">
    <property type="entry name" value="CRIM"/>
    <property type="match status" value="1"/>
</dbReference>
<feature type="region of interest" description="Disordered" evidence="2">
    <location>
        <begin position="703"/>
        <end position="747"/>
    </location>
</feature>
<dbReference type="InterPro" id="IPR031567">
    <property type="entry name" value="CRIM_dom"/>
</dbReference>
<keyword evidence="5" id="KW-0418">Kinase</keyword>
<feature type="compositionally biased region" description="Basic and acidic residues" evidence="2">
    <location>
        <begin position="196"/>
        <end position="207"/>
    </location>
</feature>
<feature type="compositionally biased region" description="Low complexity" evidence="2">
    <location>
        <begin position="281"/>
        <end position="295"/>
    </location>
</feature>